<name>A0A2P2QQ23_RHIMU</name>
<proteinExistence type="predicted"/>
<organism evidence="1">
    <name type="scientific">Rhizophora mucronata</name>
    <name type="common">Asiatic mangrove</name>
    <dbReference type="NCBI Taxonomy" id="61149"/>
    <lineage>
        <taxon>Eukaryota</taxon>
        <taxon>Viridiplantae</taxon>
        <taxon>Streptophyta</taxon>
        <taxon>Embryophyta</taxon>
        <taxon>Tracheophyta</taxon>
        <taxon>Spermatophyta</taxon>
        <taxon>Magnoliopsida</taxon>
        <taxon>eudicotyledons</taxon>
        <taxon>Gunneridae</taxon>
        <taxon>Pentapetalae</taxon>
        <taxon>rosids</taxon>
        <taxon>fabids</taxon>
        <taxon>Malpighiales</taxon>
        <taxon>Rhizophoraceae</taxon>
        <taxon>Rhizophora</taxon>
    </lineage>
</organism>
<evidence type="ECO:0000313" key="1">
    <source>
        <dbReference type="EMBL" id="MBX68991.1"/>
    </source>
</evidence>
<reference evidence="1" key="1">
    <citation type="submission" date="2018-02" db="EMBL/GenBank/DDBJ databases">
        <title>Rhizophora mucronata_Transcriptome.</title>
        <authorList>
            <person name="Meera S.P."/>
            <person name="Sreeshan A."/>
            <person name="Augustine A."/>
        </authorList>
    </citation>
    <scope>NUCLEOTIDE SEQUENCE</scope>
    <source>
        <tissue evidence="1">Leaf</tissue>
    </source>
</reference>
<dbReference type="EMBL" id="GGEC01088507">
    <property type="protein sequence ID" value="MBX68991.1"/>
    <property type="molecule type" value="Transcribed_RNA"/>
</dbReference>
<dbReference type="AlphaFoldDB" id="A0A2P2QQ23"/>
<sequence>MRSMLSMLFPGVPETKVGFFS</sequence>
<accession>A0A2P2QQ23</accession>
<protein>
    <submittedName>
        <fullName evidence="1">Uncharacterized protein</fullName>
    </submittedName>
</protein>